<accession>A0A4D6M750</accession>
<gene>
    <name evidence="1" type="ORF">DEO72_LG6g913</name>
</gene>
<organism evidence="1 2">
    <name type="scientific">Vigna unguiculata</name>
    <name type="common">Cowpea</name>
    <dbReference type="NCBI Taxonomy" id="3917"/>
    <lineage>
        <taxon>Eukaryota</taxon>
        <taxon>Viridiplantae</taxon>
        <taxon>Streptophyta</taxon>
        <taxon>Embryophyta</taxon>
        <taxon>Tracheophyta</taxon>
        <taxon>Spermatophyta</taxon>
        <taxon>Magnoliopsida</taxon>
        <taxon>eudicotyledons</taxon>
        <taxon>Gunneridae</taxon>
        <taxon>Pentapetalae</taxon>
        <taxon>rosids</taxon>
        <taxon>fabids</taxon>
        <taxon>Fabales</taxon>
        <taxon>Fabaceae</taxon>
        <taxon>Papilionoideae</taxon>
        <taxon>50 kb inversion clade</taxon>
        <taxon>NPAAA clade</taxon>
        <taxon>indigoferoid/millettioid clade</taxon>
        <taxon>Phaseoleae</taxon>
        <taxon>Vigna</taxon>
    </lineage>
</organism>
<protein>
    <submittedName>
        <fullName evidence="1">Uncharacterized protein</fullName>
    </submittedName>
</protein>
<evidence type="ECO:0000313" key="1">
    <source>
        <dbReference type="EMBL" id="QCD96211.1"/>
    </source>
</evidence>
<dbReference type="AlphaFoldDB" id="A0A4D6M750"/>
<proteinExistence type="predicted"/>
<sequence>MLEQNHTILAISRLGEELSPERDALSPKKWALRLSERLEQNQGRVSAILA</sequence>
<dbReference type="Proteomes" id="UP000501690">
    <property type="component" value="Linkage Group LG6"/>
</dbReference>
<reference evidence="1 2" key="1">
    <citation type="submission" date="2019-04" db="EMBL/GenBank/DDBJ databases">
        <title>An improved genome assembly and genetic linkage map for asparagus bean, Vigna unguiculata ssp. sesquipedialis.</title>
        <authorList>
            <person name="Xia Q."/>
            <person name="Zhang R."/>
            <person name="Dong Y."/>
        </authorList>
    </citation>
    <scope>NUCLEOTIDE SEQUENCE [LARGE SCALE GENOMIC DNA]</scope>
    <source>
        <tissue evidence="1">Leaf</tissue>
    </source>
</reference>
<keyword evidence="2" id="KW-1185">Reference proteome</keyword>
<dbReference type="EMBL" id="CP039350">
    <property type="protein sequence ID" value="QCD96211.1"/>
    <property type="molecule type" value="Genomic_DNA"/>
</dbReference>
<evidence type="ECO:0000313" key="2">
    <source>
        <dbReference type="Proteomes" id="UP000501690"/>
    </source>
</evidence>
<name>A0A4D6M750_VIGUN</name>